<dbReference type="EMBL" id="PNCI01000017">
    <property type="protein sequence ID" value="TMP29680.1"/>
    <property type="molecule type" value="Genomic_DNA"/>
</dbReference>
<name>A0A5S3WQ89_9GAMM</name>
<organism evidence="2 3">
    <name type="scientific">Pseudoalteromonas rubra</name>
    <dbReference type="NCBI Taxonomy" id="43658"/>
    <lineage>
        <taxon>Bacteria</taxon>
        <taxon>Pseudomonadati</taxon>
        <taxon>Pseudomonadota</taxon>
        <taxon>Gammaproteobacteria</taxon>
        <taxon>Alteromonadales</taxon>
        <taxon>Pseudoalteromonadaceae</taxon>
        <taxon>Pseudoalteromonas</taxon>
    </lineage>
</organism>
<sequence length="542" mass="61050">MNEVQFEPSTILNQFSLVGSVYQEKQYKGSNNMNIKQLSSLSLLTLCIGTLTGCGGSDNNLNQPDAANVTSNNNSNTQNNSGTDSGDGNQVTGDENKYSQRGRVIDGYVSGAKVWLDLNNNGSHDADEPSARSTDQGSYLLELTAAQRQCSVYVPTYVDVPVGAIDEDLGEVTKAYQLVLPPSLEAIEDDRIAAHVTPLTTVLWQSLSESETFKGKSCAQLQQEPRLLSELLSILRQTTNEVIAHYNISEQQLFSDYIANEDEQAKQLAERIVLGLQASLKKRLELAEQYPDALEIRVIHYQKTPRSEHSSEQLWYRDIVVFGKGDSTFFSETAQMDSELENVVFVEYLRNTVYQPWGSAGQYKQQIDLIRENAEDTGRCVFEEGVSVTLQGIEYKLSNSLDHKRDNEVQSCDWQQDFSARTERLLSISYGTEWVEKYTQVEQRDGMLEGLNDWHSLVNKHTVLAPQELADYFVASGYELEKTLTLPAFSWYKRMTDDSGEHRVMTERFADTDWLKTTYRSDGTYTTQCSEDGSLWLPCPAE</sequence>
<accession>A0A5S3WQ89</accession>
<comment type="caution">
    <text evidence="2">The sequence shown here is derived from an EMBL/GenBank/DDBJ whole genome shotgun (WGS) entry which is preliminary data.</text>
</comment>
<evidence type="ECO:0000313" key="3">
    <source>
        <dbReference type="Proteomes" id="UP000310249"/>
    </source>
</evidence>
<reference evidence="2 3" key="1">
    <citation type="submission" date="2018-01" db="EMBL/GenBank/DDBJ databases">
        <authorList>
            <person name="Paulsen S."/>
            <person name="Gram L.K."/>
        </authorList>
    </citation>
    <scope>NUCLEOTIDE SEQUENCE [LARGE SCALE GENOMIC DNA]</scope>
    <source>
        <strain evidence="2 3">S2676</strain>
    </source>
</reference>
<feature type="region of interest" description="Disordered" evidence="1">
    <location>
        <begin position="62"/>
        <end position="99"/>
    </location>
</feature>
<evidence type="ECO:0000313" key="2">
    <source>
        <dbReference type="EMBL" id="TMP29680.1"/>
    </source>
</evidence>
<evidence type="ECO:0000256" key="1">
    <source>
        <dbReference type="SAM" id="MobiDB-lite"/>
    </source>
</evidence>
<dbReference type="AlphaFoldDB" id="A0A5S3WQ89"/>
<dbReference type="Proteomes" id="UP000310249">
    <property type="component" value="Unassembled WGS sequence"/>
</dbReference>
<proteinExistence type="predicted"/>
<gene>
    <name evidence="2" type="ORF">CWB99_08755</name>
</gene>
<feature type="compositionally biased region" description="Low complexity" evidence="1">
    <location>
        <begin position="68"/>
        <end position="83"/>
    </location>
</feature>
<feature type="compositionally biased region" description="Polar residues" evidence="1">
    <location>
        <begin position="84"/>
        <end position="93"/>
    </location>
</feature>
<protein>
    <submittedName>
        <fullName evidence="2">Uncharacterized protein</fullName>
    </submittedName>
</protein>
<reference evidence="3" key="2">
    <citation type="submission" date="2019-06" db="EMBL/GenBank/DDBJ databases">
        <title>Co-occurence of chitin degradation, pigmentation and bioactivity in marine Pseudoalteromonas.</title>
        <authorList>
            <person name="Sonnenschein E.C."/>
            <person name="Bech P.K."/>
        </authorList>
    </citation>
    <scope>NUCLEOTIDE SEQUENCE [LARGE SCALE GENOMIC DNA]</scope>
    <source>
        <strain evidence="3">S2676</strain>
    </source>
</reference>